<keyword evidence="3" id="KW-1185">Reference proteome</keyword>
<name>A0A1G5S499_9FIRM</name>
<evidence type="ECO:0000313" key="2">
    <source>
        <dbReference type="EMBL" id="SCZ81242.1"/>
    </source>
</evidence>
<evidence type="ECO:0000313" key="3">
    <source>
        <dbReference type="Proteomes" id="UP000199208"/>
    </source>
</evidence>
<dbReference type="Proteomes" id="UP000199208">
    <property type="component" value="Unassembled WGS sequence"/>
</dbReference>
<dbReference type="EMBL" id="FMWL01000017">
    <property type="protein sequence ID" value="SCZ81242.1"/>
    <property type="molecule type" value="Genomic_DNA"/>
</dbReference>
<accession>A0A1G5S499</accession>
<dbReference type="InterPro" id="IPR003607">
    <property type="entry name" value="HD/PDEase_dom"/>
</dbReference>
<dbReference type="SMART" id="SM00471">
    <property type="entry name" value="HDc"/>
    <property type="match status" value="1"/>
</dbReference>
<dbReference type="Gene3D" id="1.10.3210.10">
    <property type="entry name" value="Hypothetical protein af1432"/>
    <property type="match status" value="1"/>
</dbReference>
<evidence type="ECO:0000259" key="1">
    <source>
        <dbReference type="SMART" id="SM00471"/>
    </source>
</evidence>
<protein>
    <submittedName>
        <fullName evidence="2">HD domain-containing protein</fullName>
    </submittedName>
</protein>
<dbReference type="RefSeq" id="WP_092592347.1">
    <property type="nucleotide sequence ID" value="NZ_FMWL01000017.1"/>
</dbReference>
<dbReference type="OrthoDB" id="9798833at2"/>
<dbReference type="PANTHER" id="PTHR45228">
    <property type="entry name" value="CYCLIC DI-GMP PHOSPHODIESTERASE TM_0186-RELATED"/>
    <property type="match status" value="1"/>
</dbReference>
<dbReference type="InterPro" id="IPR052020">
    <property type="entry name" value="Cyclic_di-GMP/3'3'-cGAMP_PDE"/>
</dbReference>
<gene>
    <name evidence="2" type="ORF">SAMN03080599_02676</name>
</gene>
<dbReference type="STRING" id="1120920.SAMN03080599_02676"/>
<dbReference type="AlphaFoldDB" id="A0A1G5S499"/>
<proteinExistence type="predicted"/>
<sequence length="219" mass="24134">MSVNFINSFDLITLPEMVREAQACGCEAEIMESVVSARLDAVLYSKETHAHIAKVSACASGIAKALGLPAWEVDLIRKASAYHDVGKHEVPDEILNKPGPLTFAERHIMQTHSVRGWAYLMPSISPIFKTGALIARQHHERWDGSGYPDGLAGAGIHLYGRIVAVADVYDALSSERVYKRPWPMPEVLTHFNEMSGRLYDPTVVRAFLQIYSSATGAIK</sequence>
<dbReference type="CDD" id="cd00077">
    <property type="entry name" value="HDc"/>
    <property type="match status" value="1"/>
</dbReference>
<dbReference type="SUPFAM" id="SSF109604">
    <property type="entry name" value="HD-domain/PDEase-like"/>
    <property type="match status" value="1"/>
</dbReference>
<dbReference type="Pfam" id="PF13487">
    <property type="entry name" value="HD_5"/>
    <property type="match status" value="1"/>
</dbReference>
<feature type="domain" description="HD/PDEase" evidence="1">
    <location>
        <begin position="44"/>
        <end position="181"/>
    </location>
</feature>
<organism evidence="2 3">
    <name type="scientific">Acidaminobacter hydrogenoformans DSM 2784</name>
    <dbReference type="NCBI Taxonomy" id="1120920"/>
    <lineage>
        <taxon>Bacteria</taxon>
        <taxon>Bacillati</taxon>
        <taxon>Bacillota</taxon>
        <taxon>Clostridia</taxon>
        <taxon>Peptostreptococcales</taxon>
        <taxon>Acidaminobacteraceae</taxon>
        <taxon>Acidaminobacter</taxon>
    </lineage>
</organism>
<reference evidence="2 3" key="1">
    <citation type="submission" date="2016-10" db="EMBL/GenBank/DDBJ databases">
        <authorList>
            <person name="de Groot N.N."/>
        </authorList>
    </citation>
    <scope>NUCLEOTIDE SEQUENCE [LARGE SCALE GENOMIC DNA]</scope>
    <source>
        <strain evidence="2 3">DSM 2784</strain>
    </source>
</reference>